<dbReference type="SUPFAM" id="SSF53335">
    <property type="entry name" value="S-adenosyl-L-methionine-dependent methyltransferases"/>
    <property type="match status" value="1"/>
</dbReference>
<evidence type="ECO:0000256" key="4">
    <source>
        <dbReference type="PROSITE-ProRule" id="PRU01024"/>
    </source>
</evidence>
<name>A0A507ZYL1_9ACTO</name>
<feature type="binding site" evidence="4">
    <location>
        <position position="288"/>
    </location>
    <ligand>
        <name>S-adenosyl-L-methionine</name>
        <dbReference type="ChEBI" id="CHEBI:59789"/>
    </ligand>
</feature>
<organism evidence="6 7">
    <name type="scientific">Actinomyces johnsonii</name>
    <dbReference type="NCBI Taxonomy" id="544581"/>
    <lineage>
        <taxon>Bacteria</taxon>
        <taxon>Bacillati</taxon>
        <taxon>Actinomycetota</taxon>
        <taxon>Actinomycetes</taxon>
        <taxon>Actinomycetales</taxon>
        <taxon>Actinomycetaceae</taxon>
        <taxon>Actinomyces</taxon>
    </lineage>
</organism>
<dbReference type="Proteomes" id="UP000319010">
    <property type="component" value="Unassembled WGS sequence"/>
</dbReference>
<dbReference type="EMBL" id="VICB01000023">
    <property type="protein sequence ID" value="TQD41661.1"/>
    <property type="molecule type" value="Genomic_DNA"/>
</dbReference>
<dbReference type="GO" id="GO:0070475">
    <property type="term" value="P:rRNA base methylation"/>
    <property type="evidence" value="ECO:0007669"/>
    <property type="project" value="TreeGrafter"/>
</dbReference>
<feature type="binding site" evidence="4">
    <location>
        <position position="238"/>
    </location>
    <ligand>
        <name>S-adenosyl-L-methionine</name>
        <dbReference type="ChEBI" id="CHEBI:59789"/>
    </ligand>
</feature>
<reference evidence="6 7" key="1">
    <citation type="submission" date="2019-06" db="EMBL/GenBank/DDBJ databases">
        <title>Draft genome sequence of Actinomyces johnsonii CCUG 34287T.</title>
        <authorList>
            <person name="Salva-Serra F."/>
            <person name="Cardew S."/>
            <person name="Moore E."/>
        </authorList>
    </citation>
    <scope>NUCLEOTIDE SEQUENCE [LARGE SCALE GENOMIC DNA]</scope>
    <source>
        <strain evidence="6 7">CCUG 34287</strain>
    </source>
</reference>
<dbReference type="InterPro" id="IPR029063">
    <property type="entry name" value="SAM-dependent_MTases_sf"/>
</dbReference>
<dbReference type="InterPro" id="IPR010280">
    <property type="entry name" value="U5_MeTrfase_fam"/>
</dbReference>
<evidence type="ECO:0000256" key="2">
    <source>
        <dbReference type="ARBA" id="ARBA00022679"/>
    </source>
</evidence>
<keyword evidence="2 4" id="KW-0808">Transferase</keyword>
<feature type="binding site" evidence="4">
    <location>
        <position position="345"/>
    </location>
    <ligand>
        <name>S-adenosyl-L-methionine</name>
        <dbReference type="ChEBI" id="CHEBI:59789"/>
    </ligand>
</feature>
<comment type="caution">
    <text evidence="6">The sequence shown here is derived from an EMBL/GenBank/DDBJ whole genome shotgun (WGS) entry which is preliminary data.</text>
</comment>
<accession>A0A507ZYL1</accession>
<dbReference type="Gene3D" id="2.40.50.1070">
    <property type="match status" value="1"/>
</dbReference>
<dbReference type="RefSeq" id="WP_009232492.1">
    <property type="nucleotide sequence ID" value="NZ_JASPFB010000012.1"/>
</dbReference>
<feature type="active site" description="Nucleophile" evidence="4">
    <location>
        <position position="372"/>
    </location>
</feature>
<dbReference type="PANTHER" id="PTHR11061:SF30">
    <property type="entry name" value="TRNA (URACIL(54)-C(5))-METHYLTRANSFERASE"/>
    <property type="match status" value="1"/>
</dbReference>
<dbReference type="GO" id="GO:0070041">
    <property type="term" value="F:rRNA (uridine-C5-)-methyltransferase activity"/>
    <property type="evidence" value="ECO:0007669"/>
    <property type="project" value="TreeGrafter"/>
</dbReference>
<dbReference type="PANTHER" id="PTHR11061">
    <property type="entry name" value="RNA M5U METHYLTRANSFERASE"/>
    <property type="match status" value="1"/>
</dbReference>
<dbReference type="AlphaFoldDB" id="A0A507ZYL1"/>
<keyword evidence="1 4" id="KW-0489">Methyltransferase</keyword>
<evidence type="ECO:0000256" key="1">
    <source>
        <dbReference type="ARBA" id="ARBA00022603"/>
    </source>
</evidence>
<evidence type="ECO:0000256" key="5">
    <source>
        <dbReference type="PROSITE-ProRule" id="PRU10015"/>
    </source>
</evidence>
<evidence type="ECO:0000313" key="6">
    <source>
        <dbReference type="EMBL" id="TQD41661.1"/>
    </source>
</evidence>
<dbReference type="Gene3D" id="3.40.50.150">
    <property type="entry name" value="Vaccinia Virus protein VP39"/>
    <property type="match status" value="1"/>
</dbReference>
<evidence type="ECO:0000256" key="3">
    <source>
        <dbReference type="ARBA" id="ARBA00022691"/>
    </source>
</evidence>
<dbReference type="CDD" id="cd02440">
    <property type="entry name" value="AdoMet_MTases"/>
    <property type="match status" value="1"/>
</dbReference>
<keyword evidence="3 4" id="KW-0949">S-adenosyl-L-methionine</keyword>
<protein>
    <submittedName>
        <fullName evidence="6">Methyltransferase domain-containing protein</fullName>
    </submittedName>
</protein>
<dbReference type="PROSITE" id="PS51687">
    <property type="entry name" value="SAM_MT_RNA_M5U"/>
    <property type="match status" value="1"/>
</dbReference>
<comment type="similarity">
    <text evidence="4">Belongs to the class I-like SAM-binding methyltransferase superfamily. RNA M5U methyltransferase family.</text>
</comment>
<feature type="binding site" evidence="4">
    <location>
        <position position="267"/>
    </location>
    <ligand>
        <name>S-adenosyl-L-methionine</name>
        <dbReference type="ChEBI" id="CHEBI:59789"/>
    </ligand>
</feature>
<dbReference type="PROSITE" id="PS01230">
    <property type="entry name" value="TRMA_1"/>
    <property type="match status" value="1"/>
</dbReference>
<proteinExistence type="inferred from homology"/>
<evidence type="ECO:0000313" key="7">
    <source>
        <dbReference type="Proteomes" id="UP000319010"/>
    </source>
</evidence>
<sequence>MSVIAPQAPPCALHDSGTCRSCPHLSLPPLSQLAAKQSRVSSLLAEHVPADRWEPPVGSAPEHFRNKAKMAVAGTAARPTLGILDGTGHGVDLRTCPLHVPAIGAALPVLADLITDLDLRPYDVPARRGELKHVLVTASPDDDLMVRFVLRSRRHLDQLRAAMTDLRRRLPQLAVVGVNIQGIHQAVIEGPEEIVLTAEDRLLMRLSLPSSESGAPSGQRHPDDVELPLYLPTRSFFQTNTAVAEALYATARAWARESEPARVWDLFCGVGGFALALAAPGRRILGVEVSAPAITGARDAAALMGLDPALVRFEAGDARVLDPAAPGGSASGVSGVERPDLLVVNPPRRGIGEQLATRIEASGVERVLYSSCNPRTLTADLAHLPSMRVVRARLFDMFPHTDHAEVLVELVRS</sequence>
<gene>
    <name evidence="6" type="ORF">FK256_12535</name>
</gene>
<dbReference type="Pfam" id="PF05958">
    <property type="entry name" value="tRNA_U5-meth_tr"/>
    <property type="match status" value="1"/>
</dbReference>
<dbReference type="InterPro" id="IPR030390">
    <property type="entry name" value="MeTrfase_TrmA_AS"/>
</dbReference>
<feature type="active site" evidence="5">
    <location>
        <position position="372"/>
    </location>
</feature>